<gene>
    <name evidence="1" type="ORF">HUW48_00900</name>
</gene>
<reference evidence="1 2" key="2">
    <citation type="submission" date="2020-08" db="EMBL/GenBank/DDBJ databases">
        <title>Adhaeribacter dokdonensis sp. nov., isolated from the rhizosphere of Elymus tsukushiensis, a plant native to the Dokdo Islands, Republic of Korea.</title>
        <authorList>
            <person name="Ghim S.Y."/>
        </authorList>
    </citation>
    <scope>NUCLEOTIDE SEQUENCE [LARGE SCALE GENOMIC DNA]</scope>
    <source>
        <strain evidence="1 2">KUDC8001</strain>
    </source>
</reference>
<dbReference type="Proteomes" id="UP000514509">
    <property type="component" value="Chromosome"/>
</dbReference>
<dbReference type="EMBL" id="CP055153">
    <property type="protein sequence ID" value="QMU26674.1"/>
    <property type="molecule type" value="Genomic_DNA"/>
</dbReference>
<dbReference type="KEGG" id="add:HUW48_00900"/>
<protein>
    <submittedName>
        <fullName evidence="1">SRPBCC domain-containing protein</fullName>
    </submittedName>
</protein>
<evidence type="ECO:0000313" key="1">
    <source>
        <dbReference type="EMBL" id="QMU26674.1"/>
    </source>
</evidence>
<name>A0A7L7L1M0_9BACT</name>
<organism evidence="1 2">
    <name type="scientific">Adhaeribacter radiodurans</name>
    <dbReference type="NCBI Taxonomy" id="2745197"/>
    <lineage>
        <taxon>Bacteria</taxon>
        <taxon>Pseudomonadati</taxon>
        <taxon>Bacteroidota</taxon>
        <taxon>Cytophagia</taxon>
        <taxon>Cytophagales</taxon>
        <taxon>Hymenobacteraceae</taxon>
        <taxon>Adhaeribacter</taxon>
    </lineage>
</organism>
<proteinExistence type="predicted"/>
<dbReference type="InterPro" id="IPR023393">
    <property type="entry name" value="START-like_dom_sf"/>
</dbReference>
<dbReference type="AlphaFoldDB" id="A0A7L7L1M0"/>
<keyword evidence="2" id="KW-1185">Reference proteome</keyword>
<dbReference type="Gene3D" id="3.30.530.20">
    <property type="match status" value="1"/>
</dbReference>
<accession>A0A7L7L1M0</accession>
<sequence length="156" mass="17840">MEDYKITLLVDAPAAEVFKSINNVTAWWTENLAGNSQNLHDEFTVRFGDVHYSKQKLIDVIPDKKVVWRITDSNLNFIQDKQEWTNTKIIFEIIPQYNQTQISFTHVGLVPEVECFNACSNAWNGYIRGSLFNLITTSKGQPDRKVNQMPITSATA</sequence>
<dbReference type="RefSeq" id="WP_182413878.1">
    <property type="nucleotide sequence ID" value="NZ_CP055153.1"/>
</dbReference>
<reference evidence="1 2" key="1">
    <citation type="submission" date="2020-06" db="EMBL/GenBank/DDBJ databases">
        <authorList>
            <person name="Hwang Y.J."/>
        </authorList>
    </citation>
    <scope>NUCLEOTIDE SEQUENCE [LARGE SCALE GENOMIC DNA]</scope>
    <source>
        <strain evidence="1 2">KUDC8001</strain>
    </source>
</reference>
<evidence type="ECO:0000313" key="2">
    <source>
        <dbReference type="Proteomes" id="UP000514509"/>
    </source>
</evidence>
<dbReference type="SUPFAM" id="SSF55961">
    <property type="entry name" value="Bet v1-like"/>
    <property type="match status" value="1"/>
</dbReference>